<keyword evidence="10" id="KW-1185">Reference proteome</keyword>
<dbReference type="EMBL" id="JBHLSW010000014">
    <property type="protein sequence ID" value="MFC0634767.1"/>
    <property type="molecule type" value="Genomic_DNA"/>
</dbReference>
<name>A0ABV6R564_9CAUL</name>
<feature type="transmembrane region" description="Helical" evidence="7">
    <location>
        <begin position="40"/>
        <end position="61"/>
    </location>
</feature>
<feature type="transmembrane region" description="Helical" evidence="7">
    <location>
        <begin position="6"/>
        <end position="33"/>
    </location>
</feature>
<keyword evidence="6 7" id="KW-0472">Membrane</keyword>
<dbReference type="RefSeq" id="WP_376836838.1">
    <property type="nucleotide sequence ID" value="NZ_JBHLSW010000014.1"/>
</dbReference>
<feature type="domain" description="Glycine transporter" evidence="8">
    <location>
        <begin position="16"/>
        <end position="88"/>
    </location>
</feature>
<evidence type="ECO:0000256" key="1">
    <source>
        <dbReference type="ARBA" id="ARBA00004651"/>
    </source>
</evidence>
<feature type="transmembrane region" description="Helical" evidence="7">
    <location>
        <begin position="67"/>
        <end position="88"/>
    </location>
</feature>
<evidence type="ECO:0000313" key="10">
    <source>
        <dbReference type="Proteomes" id="UP001589906"/>
    </source>
</evidence>
<proteinExistence type="inferred from homology"/>
<evidence type="ECO:0000259" key="8">
    <source>
        <dbReference type="Pfam" id="PF03458"/>
    </source>
</evidence>
<evidence type="ECO:0000256" key="7">
    <source>
        <dbReference type="SAM" id="Phobius"/>
    </source>
</evidence>
<protein>
    <submittedName>
        <fullName evidence="9">Trimeric intracellular cation channel family protein</fullName>
    </submittedName>
</protein>
<reference evidence="9 10" key="1">
    <citation type="submission" date="2024-09" db="EMBL/GenBank/DDBJ databases">
        <authorList>
            <person name="Sun Q."/>
            <person name="Mori K."/>
        </authorList>
    </citation>
    <scope>NUCLEOTIDE SEQUENCE [LARGE SCALE GENOMIC DNA]</scope>
    <source>
        <strain evidence="9 10">NCAIM B.02621</strain>
    </source>
</reference>
<organism evidence="9 10">
    <name type="scientific">Brevundimonas balnearis</name>
    <dbReference type="NCBI Taxonomy" id="1572858"/>
    <lineage>
        <taxon>Bacteria</taxon>
        <taxon>Pseudomonadati</taxon>
        <taxon>Pseudomonadota</taxon>
        <taxon>Alphaproteobacteria</taxon>
        <taxon>Caulobacterales</taxon>
        <taxon>Caulobacteraceae</taxon>
        <taxon>Brevundimonas</taxon>
    </lineage>
</organism>
<keyword evidence="3" id="KW-1003">Cell membrane</keyword>
<accession>A0ABV6R564</accession>
<feature type="domain" description="Glycine transporter" evidence="8">
    <location>
        <begin position="100"/>
        <end position="172"/>
    </location>
</feature>
<gene>
    <name evidence="9" type="ORF">ACFFGE_12880</name>
</gene>
<sequence>MPPDDVILVIGPVLEALNYVGIGVFAASGAVLAAERRQTLVTFLFFGVVTAVSGGTARDLLIGAPVFWVAENATLLVCFAGALAVWIAPRRLWSGAALAWLDAVGLAAYAVYGASKALSFGVAPLPAFALGVVTACLGGIIRDVLAGQPSILMKPELYVTAAALASGAMVGLVELGASTRLAALVAAALGFALRAAAIVWRLGLPAYGARPQSAVGDGRDGSP</sequence>
<dbReference type="PANTHER" id="PTHR30506">
    <property type="entry name" value="INNER MEMBRANE PROTEIN"/>
    <property type="match status" value="1"/>
</dbReference>
<feature type="transmembrane region" description="Helical" evidence="7">
    <location>
        <begin position="95"/>
        <end position="115"/>
    </location>
</feature>
<evidence type="ECO:0000256" key="6">
    <source>
        <dbReference type="ARBA" id="ARBA00023136"/>
    </source>
</evidence>
<comment type="caution">
    <text evidence="9">The sequence shown here is derived from an EMBL/GenBank/DDBJ whole genome shotgun (WGS) entry which is preliminary data.</text>
</comment>
<evidence type="ECO:0000256" key="2">
    <source>
        <dbReference type="ARBA" id="ARBA00008193"/>
    </source>
</evidence>
<dbReference type="Pfam" id="PF03458">
    <property type="entry name" value="Gly_transporter"/>
    <property type="match status" value="2"/>
</dbReference>
<evidence type="ECO:0000256" key="3">
    <source>
        <dbReference type="ARBA" id="ARBA00022475"/>
    </source>
</evidence>
<keyword evidence="4 7" id="KW-0812">Transmembrane</keyword>
<comment type="similarity">
    <text evidence="2">Belongs to the UPF0126 family.</text>
</comment>
<evidence type="ECO:0000313" key="9">
    <source>
        <dbReference type="EMBL" id="MFC0634767.1"/>
    </source>
</evidence>
<comment type="subcellular location">
    <subcellularLocation>
        <location evidence="1">Cell membrane</location>
        <topology evidence="1">Multi-pass membrane protein</topology>
    </subcellularLocation>
</comment>
<evidence type="ECO:0000256" key="4">
    <source>
        <dbReference type="ARBA" id="ARBA00022692"/>
    </source>
</evidence>
<dbReference type="Proteomes" id="UP001589906">
    <property type="component" value="Unassembled WGS sequence"/>
</dbReference>
<dbReference type="InterPro" id="IPR005115">
    <property type="entry name" value="Gly_transporter"/>
</dbReference>
<feature type="transmembrane region" description="Helical" evidence="7">
    <location>
        <begin position="157"/>
        <end position="175"/>
    </location>
</feature>
<dbReference type="PANTHER" id="PTHR30506:SF3">
    <property type="entry name" value="UPF0126 INNER MEMBRANE PROTEIN YADS-RELATED"/>
    <property type="match status" value="1"/>
</dbReference>
<keyword evidence="5 7" id="KW-1133">Transmembrane helix</keyword>
<feature type="transmembrane region" description="Helical" evidence="7">
    <location>
        <begin position="181"/>
        <end position="200"/>
    </location>
</feature>
<feature type="transmembrane region" description="Helical" evidence="7">
    <location>
        <begin position="127"/>
        <end position="145"/>
    </location>
</feature>
<evidence type="ECO:0000256" key="5">
    <source>
        <dbReference type="ARBA" id="ARBA00022989"/>
    </source>
</evidence>